<evidence type="ECO:0000313" key="2">
    <source>
        <dbReference type="EMBL" id="GID57496.1"/>
    </source>
</evidence>
<feature type="domain" description="LTD" evidence="1">
    <location>
        <begin position="32"/>
        <end position="137"/>
    </location>
</feature>
<evidence type="ECO:0000313" key="3">
    <source>
        <dbReference type="Proteomes" id="UP000612282"/>
    </source>
</evidence>
<evidence type="ECO:0000259" key="1">
    <source>
        <dbReference type="Pfam" id="PF00932"/>
    </source>
</evidence>
<reference evidence="2 3" key="1">
    <citation type="submission" date="2021-01" db="EMBL/GenBank/DDBJ databases">
        <title>Whole genome shotgun sequence of Actinoplanes couchii NBRC 106145.</title>
        <authorList>
            <person name="Komaki H."/>
            <person name="Tamura T."/>
        </authorList>
    </citation>
    <scope>NUCLEOTIDE SEQUENCE [LARGE SCALE GENOMIC DNA]</scope>
    <source>
        <strain evidence="2 3">NBRC 106145</strain>
    </source>
</reference>
<sequence>MSYVFVALVAGAVGVGGVAVPAVEPDLRFHVSQYDAPGVDKRTPESLGAEWISVINTGPTAISLKGWTVGESQGRVYTFGAVVVPAKGGKVRLRTGGGVDTAADVHWNSGTHVWDNTGDQAILRDPAGKTHDLCGWGYLAGRTRVKC</sequence>
<dbReference type="SUPFAM" id="SSF74853">
    <property type="entry name" value="Lamin A/C globular tail domain"/>
    <property type="match status" value="1"/>
</dbReference>
<gene>
    <name evidence="2" type="ORF">Aco03nite_059000</name>
</gene>
<dbReference type="Gene3D" id="2.60.40.1260">
    <property type="entry name" value="Lamin Tail domain"/>
    <property type="match status" value="1"/>
</dbReference>
<dbReference type="RefSeq" id="WP_203800366.1">
    <property type="nucleotide sequence ID" value="NZ_BAAAQE010000034.1"/>
</dbReference>
<proteinExistence type="predicted"/>
<organism evidence="2 3">
    <name type="scientific">Actinoplanes couchii</name>
    <dbReference type="NCBI Taxonomy" id="403638"/>
    <lineage>
        <taxon>Bacteria</taxon>
        <taxon>Bacillati</taxon>
        <taxon>Actinomycetota</taxon>
        <taxon>Actinomycetes</taxon>
        <taxon>Micromonosporales</taxon>
        <taxon>Micromonosporaceae</taxon>
        <taxon>Actinoplanes</taxon>
    </lineage>
</organism>
<keyword evidence="3" id="KW-1185">Reference proteome</keyword>
<comment type="caution">
    <text evidence="2">The sequence shown here is derived from an EMBL/GenBank/DDBJ whole genome shotgun (WGS) entry which is preliminary data.</text>
</comment>
<dbReference type="EMBL" id="BOMG01000073">
    <property type="protein sequence ID" value="GID57496.1"/>
    <property type="molecule type" value="Genomic_DNA"/>
</dbReference>
<dbReference type="Proteomes" id="UP000612282">
    <property type="component" value="Unassembled WGS sequence"/>
</dbReference>
<name>A0ABQ3XG83_9ACTN</name>
<accession>A0ABQ3XG83</accession>
<dbReference type="InterPro" id="IPR036415">
    <property type="entry name" value="Lamin_tail_dom_sf"/>
</dbReference>
<protein>
    <recommendedName>
        <fullName evidence="1">LTD domain-containing protein</fullName>
    </recommendedName>
</protein>
<dbReference type="Pfam" id="PF00932">
    <property type="entry name" value="LTD"/>
    <property type="match status" value="1"/>
</dbReference>
<dbReference type="InterPro" id="IPR001322">
    <property type="entry name" value="Lamin_tail_dom"/>
</dbReference>